<accession>A0A9P5XES1</accession>
<organism evidence="2 3">
    <name type="scientific">Macrolepiota fuliginosa MF-IS2</name>
    <dbReference type="NCBI Taxonomy" id="1400762"/>
    <lineage>
        <taxon>Eukaryota</taxon>
        <taxon>Fungi</taxon>
        <taxon>Dikarya</taxon>
        <taxon>Basidiomycota</taxon>
        <taxon>Agaricomycotina</taxon>
        <taxon>Agaricomycetes</taxon>
        <taxon>Agaricomycetidae</taxon>
        <taxon>Agaricales</taxon>
        <taxon>Agaricineae</taxon>
        <taxon>Agaricaceae</taxon>
        <taxon>Macrolepiota</taxon>
    </lineage>
</organism>
<feature type="transmembrane region" description="Helical" evidence="1">
    <location>
        <begin position="206"/>
        <end position="227"/>
    </location>
</feature>
<keyword evidence="1" id="KW-0812">Transmembrane</keyword>
<name>A0A9P5XES1_9AGAR</name>
<dbReference type="AlphaFoldDB" id="A0A9P5XES1"/>
<evidence type="ECO:0000313" key="3">
    <source>
        <dbReference type="Proteomes" id="UP000807342"/>
    </source>
</evidence>
<feature type="transmembrane region" description="Helical" evidence="1">
    <location>
        <begin position="168"/>
        <end position="200"/>
    </location>
</feature>
<feature type="transmembrane region" description="Helical" evidence="1">
    <location>
        <begin position="88"/>
        <end position="105"/>
    </location>
</feature>
<feature type="transmembrane region" description="Helical" evidence="1">
    <location>
        <begin position="46"/>
        <end position="67"/>
    </location>
</feature>
<evidence type="ECO:0000256" key="1">
    <source>
        <dbReference type="SAM" id="Phobius"/>
    </source>
</evidence>
<evidence type="ECO:0000313" key="2">
    <source>
        <dbReference type="EMBL" id="KAF9450018.1"/>
    </source>
</evidence>
<gene>
    <name evidence="2" type="ORF">P691DRAFT_789973</name>
</gene>
<dbReference type="OrthoDB" id="3259206at2759"/>
<sequence>METSSVPYCMGQATPHVFLTTSSFISPDNSTLPPALYCATFSQAEAAWVIGIVISGVCSGVLLALGLTCLRILHQLPHPQGFWNQRTMLMLYVGLVMLLNAALEGKSVREILVAVFETRPEALTYFYMGRFNIVAVLLLALTDGLLVWRCYMVQKVVLHGKPTKWQHICWIIPLTLWFILIESAIINWPIAIAIIVCAILEKYGVMALHIGIPLQSCSSVLVIYQVAMDKALSSNSIIAVQRARSLTP</sequence>
<keyword evidence="3" id="KW-1185">Reference proteome</keyword>
<proteinExistence type="predicted"/>
<dbReference type="Proteomes" id="UP000807342">
    <property type="component" value="Unassembled WGS sequence"/>
</dbReference>
<protein>
    <submittedName>
        <fullName evidence="2">Uncharacterized protein</fullName>
    </submittedName>
</protein>
<comment type="caution">
    <text evidence="2">The sequence shown here is derived from an EMBL/GenBank/DDBJ whole genome shotgun (WGS) entry which is preliminary data.</text>
</comment>
<keyword evidence="1" id="KW-1133">Transmembrane helix</keyword>
<keyword evidence="1" id="KW-0472">Membrane</keyword>
<feature type="transmembrane region" description="Helical" evidence="1">
    <location>
        <begin position="125"/>
        <end position="148"/>
    </location>
</feature>
<reference evidence="2" key="1">
    <citation type="submission" date="2020-11" db="EMBL/GenBank/DDBJ databases">
        <authorList>
            <consortium name="DOE Joint Genome Institute"/>
            <person name="Ahrendt S."/>
            <person name="Riley R."/>
            <person name="Andreopoulos W."/>
            <person name="Labutti K."/>
            <person name="Pangilinan J."/>
            <person name="Ruiz-Duenas F.J."/>
            <person name="Barrasa J.M."/>
            <person name="Sanchez-Garcia M."/>
            <person name="Camarero S."/>
            <person name="Miyauchi S."/>
            <person name="Serrano A."/>
            <person name="Linde D."/>
            <person name="Babiker R."/>
            <person name="Drula E."/>
            <person name="Ayuso-Fernandez I."/>
            <person name="Pacheco R."/>
            <person name="Padilla G."/>
            <person name="Ferreira P."/>
            <person name="Barriuso J."/>
            <person name="Kellner H."/>
            <person name="Castanera R."/>
            <person name="Alfaro M."/>
            <person name="Ramirez L."/>
            <person name="Pisabarro A.G."/>
            <person name="Kuo A."/>
            <person name="Tritt A."/>
            <person name="Lipzen A."/>
            <person name="He G."/>
            <person name="Yan M."/>
            <person name="Ng V."/>
            <person name="Cullen D."/>
            <person name="Martin F."/>
            <person name="Rosso M.-N."/>
            <person name="Henrissat B."/>
            <person name="Hibbett D."/>
            <person name="Martinez A.T."/>
            <person name="Grigoriev I.V."/>
        </authorList>
    </citation>
    <scope>NUCLEOTIDE SEQUENCE</scope>
    <source>
        <strain evidence="2">MF-IS2</strain>
    </source>
</reference>
<dbReference type="EMBL" id="MU151114">
    <property type="protein sequence ID" value="KAF9450018.1"/>
    <property type="molecule type" value="Genomic_DNA"/>
</dbReference>